<comment type="caution">
    <text evidence="2">The sequence shown here is derived from an EMBL/GenBank/DDBJ whole genome shotgun (WGS) entry which is preliminary data.</text>
</comment>
<evidence type="ECO:0000256" key="1">
    <source>
        <dbReference type="SAM" id="SignalP"/>
    </source>
</evidence>
<dbReference type="AlphaFoldDB" id="A0A8S4RYE2"/>
<keyword evidence="3" id="KW-1185">Reference proteome</keyword>
<dbReference type="Proteomes" id="UP000838756">
    <property type="component" value="Unassembled WGS sequence"/>
</dbReference>
<keyword evidence="1" id="KW-0732">Signal</keyword>
<name>A0A8S4RYE2_9NEOP</name>
<organism evidence="2 3">
    <name type="scientific">Pararge aegeria aegeria</name>
    <dbReference type="NCBI Taxonomy" id="348720"/>
    <lineage>
        <taxon>Eukaryota</taxon>
        <taxon>Metazoa</taxon>
        <taxon>Ecdysozoa</taxon>
        <taxon>Arthropoda</taxon>
        <taxon>Hexapoda</taxon>
        <taxon>Insecta</taxon>
        <taxon>Pterygota</taxon>
        <taxon>Neoptera</taxon>
        <taxon>Endopterygota</taxon>
        <taxon>Lepidoptera</taxon>
        <taxon>Glossata</taxon>
        <taxon>Ditrysia</taxon>
        <taxon>Papilionoidea</taxon>
        <taxon>Nymphalidae</taxon>
        <taxon>Satyrinae</taxon>
        <taxon>Satyrini</taxon>
        <taxon>Parargina</taxon>
        <taxon>Pararge</taxon>
    </lineage>
</organism>
<accession>A0A8S4RYE2</accession>
<gene>
    <name evidence="2" type="primary">jg11757</name>
    <name evidence="2" type="ORF">PAEG_LOCUS19055</name>
</gene>
<feature type="chain" id="PRO_5035781079" evidence="1">
    <location>
        <begin position="21"/>
        <end position="313"/>
    </location>
</feature>
<sequence>MVYRTVLAILLLATATSHHGAQHLLLTSTYPNSTNMTIILSNMGYLEAEDYYGTASDFRYKRESHPLIGTYDLTKMFKKKNRLKKEHKPQPSASPLYSNDILEERQLAISQAANSFDKKNEIFEEISVSESTVTSTTVNSRQDTSTYKTIENINSYETTNISNSNISGELFVQVIKQNNSNNSVIANKTVNIMSNILVNRTENPKIEVDKTVITNDRSHQVKSGRNPKKLNKVSRKFKSVVTIKPQTKNIIVNNSEGSRNDESELMNKKKAENESVWPVKHAAVLEGDIILGGLMMVSYPVPSLVFDITVNIS</sequence>
<evidence type="ECO:0000313" key="2">
    <source>
        <dbReference type="EMBL" id="CAH2242824.1"/>
    </source>
</evidence>
<reference evidence="2" key="1">
    <citation type="submission" date="2022-03" db="EMBL/GenBank/DDBJ databases">
        <authorList>
            <person name="Lindestad O."/>
        </authorList>
    </citation>
    <scope>NUCLEOTIDE SEQUENCE</scope>
</reference>
<dbReference type="EMBL" id="CAKXAJ010025701">
    <property type="protein sequence ID" value="CAH2242824.1"/>
    <property type="molecule type" value="Genomic_DNA"/>
</dbReference>
<evidence type="ECO:0000313" key="3">
    <source>
        <dbReference type="Proteomes" id="UP000838756"/>
    </source>
</evidence>
<feature type="signal peptide" evidence="1">
    <location>
        <begin position="1"/>
        <end position="20"/>
    </location>
</feature>
<dbReference type="OrthoDB" id="6929589at2759"/>
<protein>
    <submittedName>
        <fullName evidence="2">Jg11757 protein</fullName>
    </submittedName>
</protein>
<proteinExistence type="predicted"/>